<evidence type="ECO:0000313" key="2">
    <source>
        <dbReference type="EMBL" id="CAF9906095.1"/>
    </source>
</evidence>
<evidence type="ECO:0000313" key="3">
    <source>
        <dbReference type="Proteomes" id="UP000664521"/>
    </source>
</evidence>
<evidence type="ECO:0000256" key="1">
    <source>
        <dbReference type="SAM" id="MobiDB-lite"/>
    </source>
</evidence>
<feature type="compositionally biased region" description="Low complexity" evidence="1">
    <location>
        <begin position="429"/>
        <end position="452"/>
    </location>
</feature>
<comment type="caution">
    <text evidence="2">The sequence shown here is derived from an EMBL/GenBank/DDBJ whole genome shotgun (WGS) entry which is preliminary data.</text>
</comment>
<feature type="compositionally biased region" description="Low complexity" evidence="1">
    <location>
        <begin position="262"/>
        <end position="272"/>
    </location>
</feature>
<dbReference type="AlphaFoldDB" id="A0A8H3I7F0"/>
<feature type="region of interest" description="Disordered" evidence="1">
    <location>
        <begin position="184"/>
        <end position="509"/>
    </location>
</feature>
<organism evidence="2 3">
    <name type="scientific">Heterodermia speciosa</name>
    <dbReference type="NCBI Taxonomy" id="116794"/>
    <lineage>
        <taxon>Eukaryota</taxon>
        <taxon>Fungi</taxon>
        <taxon>Dikarya</taxon>
        <taxon>Ascomycota</taxon>
        <taxon>Pezizomycotina</taxon>
        <taxon>Lecanoromycetes</taxon>
        <taxon>OSLEUM clade</taxon>
        <taxon>Lecanoromycetidae</taxon>
        <taxon>Caliciales</taxon>
        <taxon>Physciaceae</taxon>
        <taxon>Heterodermia</taxon>
    </lineage>
</organism>
<feature type="compositionally biased region" description="Polar residues" evidence="1">
    <location>
        <begin position="296"/>
        <end position="318"/>
    </location>
</feature>
<gene>
    <name evidence="2" type="ORF">HETSPECPRED_006052</name>
</gene>
<dbReference type="Proteomes" id="UP000664521">
    <property type="component" value="Unassembled WGS sequence"/>
</dbReference>
<keyword evidence="3" id="KW-1185">Reference proteome</keyword>
<feature type="compositionally biased region" description="Polar residues" evidence="1">
    <location>
        <begin position="344"/>
        <end position="366"/>
    </location>
</feature>
<accession>A0A8H3I7F0</accession>
<proteinExistence type="predicted"/>
<sequence>MATQEGEERMLILFVDVHYYFSAPTPRPLSHRFDKGSYLYLHRNKNRGGGRLEIANNVGKEEQDAFTGLLESVSIKQSHKHPNLCTITVDGFKADPKQPSQNQDYYWRLPNTDPRNEGKYLFRLHTLDLYFWKAEDANGFIRCLSKILQKSQIEILDVPVIPDPHQGVTSPVVQKLEKVAIQDPAYQNGRTRDSRTSSIAQIPASAASTPQVAARQEVPHEEDPAAFKPMVYNPAAPPAPEPISHREKTPPPPDSEQGTGLAAAAQQDHAQAFSPMPSPLPIPSQGPTSRLPYGQSPLSQGFSGPPSQHTSPPAHTSFSPPPSVPGQRHSSISSIPPPPLVGRNTVSPYGSTPSAVSIPQSHQSMTSPQPQQSFGPPPVDPDVQPYGAEPKLKRTATAEILGTSYVSSEKPPLQHLQPQYADYLGSRPQSQQPQAQQQQQGGYANYDYGQQPQRHHSHSSQSSEYDVHSQVYRPTEVEAHKHRKHSDAGQGQQPGRLEQRASKVDKGVNRLFKRIEKNFG</sequence>
<feature type="compositionally biased region" description="Basic and acidic residues" evidence="1">
    <location>
        <begin position="497"/>
        <end position="509"/>
    </location>
</feature>
<feature type="compositionally biased region" description="Low complexity" evidence="1">
    <location>
        <begin position="196"/>
        <end position="211"/>
    </location>
</feature>
<feature type="compositionally biased region" description="Low complexity" evidence="1">
    <location>
        <begin position="459"/>
        <end position="470"/>
    </location>
</feature>
<protein>
    <submittedName>
        <fullName evidence="2">Uncharacterized protein</fullName>
    </submittedName>
</protein>
<dbReference type="OrthoDB" id="5408296at2759"/>
<reference evidence="2" key="1">
    <citation type="submission" date="2021-03" db="EMBL/GenBank/DDBJ databases">
        <authorList>
            <person name="Tagirdzhanova G."/>
        </authorList>
    </citation>
    <scope>NUCLEOTIDE SEQUENCE</scope>
</reference>
<name>A0A8H3I7F0_9LECA</name>
<dbReference type="EMBL" id="CAJPDS010000004">
    <property type="protein sequence ID" value="CAF9906095.1"/>
    <property type="molecule type" value="Genomic_DNA"/>
</dbReference>